<protein>
    <submittedName>
        <fullName evidence="1">UvrD-helicase-domain-containing protein</fullName>
    </submittedName>
</protein>
<reference evidence="1" key="2">
    <citation type="journal article" date="2022" name="New Phytol.">
        <title>Evolutionary transition to the ectomycorrhizal habit in the genomes of a hyperdiverse lineage of mushroom-forming fungi.</title>
        <authorList>
            <person name="Looney B."/>
            <person name="Miyauchi S."/>
            <person name="Morin E."/>
            <person name="Drula E."/>
            <person name="Courty P.E."/>
            <person name="Kohler A."/>
            <person name="Kuo A."/>
            <person name="LaButti K."/>
            <person name="Pangilinan J."/>
            <person name="Lipzen A."/>
            <person name="Riley R."/>
            <person name="Andreopoulos W."/>
            <person name="He G."/>
            <person name="Johnson J."/>
            <person name="Nolan M."/>
            <person name="Tritt A."/>
            <person name="Barry K.W."/>
            <person name="Grigoriev I.V."/>
            <person name="Nagy L.G."/>
            <person name="Hibbett D."/>
            <person name="Henrissat B."/>
            <person name="Matheny P.B."/>
            <person name="Labbe J."/>
            <person name="Martin F.M."/>
        </authorList>
    </citation>
    <scope>NUCLEOTIDE SEQUENCE</scope>
    <source>
        <strain evidence="1">FP105234-sp</strain>
    </source>
</reference>
<comment type="caution">
    <text evidence="1">The sequence shown here is derived from an EMBL/GenBank/DDBJ whole genome shotgun (WGS) entry which is preliminary data.</text>
</comment>
<reference evidence="1" key="1">
    <citation type="submission" date="2021-02" db="EMBL/GenBank/DDBJ databases">
        <authorList>
            <consortium name="DOE Joint Genome Institute"/>
            <person name="Ahrendt S."/>
            <person name="Looney B.P."/>
            <person name="Miyauchi S."/>
            <person name="Morin E."/>
            <person name="Drula E."/>
            <person name="Courty P.E."/>
            <person name="Chicoki N."/>
            <person name="Fauchery L."/>
            <person name="Kohler A."/>
            <person name="Kuo A."/>
            <person name="Labutti K."/>
            <person name="Pangilinan J."/>
            <person name="Lipzen A."/>
            <person name="Riley R."/>
            <person name="Andreopoulos W."/>
            <person name="He G."/>
            <person name="Johnson J."/>
            <person name="Barry K.W."/>
            <person name="Grigoriev I.V."/>
            <person name="Nagy L."/>
            <person name="Hibbett D."/>
            <person name="Henrissat B."/>
            <person name="Matheny P.B."/>
            <person name="Labbe J."/>
            <person name="Martin F."/>
        </authorList>
    </citation>
    <scope>NUCLEOTIDE SEQUENCE</scope>
    <source>
        <strain evidence="1">FP105234-sp</strain>
    </source>
</reference>
<gene>
    <name evidence="1" type="ORF">FA95DRAFT_636210</name>
</gene>
<organism evidence="1 2">
    <name type="scientific">Auriscalpium vulgare</name>
    <dbReference type="NCBI Taxonomy" id="40419"/>
    <lineage>
        <taxon>Eukaryota</taxon>
        <taxon>Fungi</taxon>
        <taxon>Dikarya</taxon>
        <taxon>Basidiomycota</taxon>
        <taxon>Agaricomycotina</taxon>
        <taxon>Agaricomycetes</taxon>
        <taxon>Russulales</taxon>
        <taxon>Auriscalpiaceae</taxon>
        <taxon>Auriscalpium</taxon>
    </lineage>
</organism>
<evidence type="ECO:0000313" key="2">
    <source>
        <dbReference type="Proteomes" id="UP000814033"/>
    </source>
</evidence>
<keyword evidence="2" id="KW-1185">Reference proteome</keyword>
<evidence type="ECO:0000313" key="1">
    <source>
        <dbReference type="EMBL" id="KAI0041914.1"/>
    </source>
</evidence>
<proteinExistence type="predicted"/>
<accession>A0ACB8RCS3</accession>
<dbReference type="Proteomes" id="UP000814033">
    <property type="component" value="Unassembled WGS sequence"/>
</dbReference>
<name>A0ACB8RCS3_9AGAM</name>
<dbReference type="EMBL" id="MU276094">
    <property type="protein sequence ID" value="KAI0041914.1"/>
    <property type="molecule type" value="Genomic_DNA"/>
</dbReference>
<sequence>MPAVAAVVSLLTNLNDSQSRSVQHPPSIPLQILAGPGSGKTKVLTSRIAYLILHHHIPAHAICAVTFTNKAALEMRTRLTVLIGPSRVKQLKMGTFHALCALFLRKYGRLAGLEENFTICDADESAKVVSKYLKPLKEMLAENNITLKPRTVCGLISHAKSKGVGPKDYIQFVLEERAEKDRAINREFAPHGFAPPGTQQQFVDLVTQVVSDIYRDYELELRKSNSLDFDDLLIYGVKLFRDNKKIAKWCQHVLVDELYDLVFLSGISTHANSLGDKSQDTNGMQYDLMKFIARAHKCVTVVGDPDQSSM</sequence>